<evidence type="ECO:0000256" key="2">
    <source>
        <dbReference type="ARBA" id="ARBA00010944"/>
    </source>
</evidence>
<accession>A0ABP3Y1P9</accession>
<keyword evidence="9" id="KW-1185">Reference proteome</keyword>
<keyword evidence="6" id="KW-0560">Oxidoreductase</keyword>
<comment type="similarity">
    <text evidence="2 6">Belongs to the dTDP-4-dehydrorhamnose reductase family.</text>
</comment>
<dbReference type="PANTHER" id="PTHR10491:SF4">
    <property type="entry name" value="METHIONINE ADENOSYLTRANSFERASE 2 SUBUNIT BETA"/>
    <property type="match status" value="1"/>
</dbReference>
<dbReference type="EMBL" id="BAAAFH010000003">
    <property type="protein sequence ID" value="GAA0874668.1"/>
    <property type="molecule type" value="Genomic_DNA"/>
</dbReference>
<comment type="pathway">
    <text evidence="1 6">Carbohydrate biosynthesis; dTDP-L-rhamnose biosynthesis.</text>
</comment>
<dbReference type="PANTHER" id="PTHR10491">
    <property type="entry name" value="DTDP-4-DEHYDRORHAMNOSE REDUCTASE"/>
    <property type="match status" value="1"/>
</dbReference>
<protein>
    <recommendedName>
        <fullName evidence="4 6">dTDP-4-dehydrorhamnose reductase</fullName>
        <ecNumber evidence="3 6">1.1.1.133</ecNumber>
    </recommendedName>
</protein>
<name>A0ABP3Y1P9_9FLAO</name>
<evidence type="ECO:0000256" key="1">
    <source>
        <dbReference type="ARBA" id="ARBA00004781"/>
    </source>
</evidence>
<comment type="caution">
    <text evidence="8">The sequence shown here is derived from an EMBL/GenBank/DDBJ whole genome shotgun (WGS) entry which is preliminary data.</text>
</comment>
<organism evidence="8 9">
    <name type="scientific">Wandonia haliotis</name>
    <dbReference type="NCBI Taxonomy" id="574963"/>
    <lineage>
        <taxon>Bacteria</taxon>
        <taxon>Pseudomonadati</taxon>
        <taxon>Bacteroidota</taxon>
        <taxon>Flavobacteriia</taxon>
        <taxon>Flavobacteriales</taxon>
        <taxon>Crocinitomicaceae</taxon>
        <taxon>Wandonia</taxon>
    </lineage>
</organism>
<evidence type="ECO:0000256" key="6">
    <source>
        <dbReference type="RuleBase" id="RU364082"/>
    </source>
</evidence>
<reference evidence="9" key="1">
    <citation type="journal article" date="2019" name="Int. J. Syst. Evol. Microbiol.">
        <title>The Global Catalogue of Microorganisms (GCM) 10K type strain sequencing project: providing services to taxonomists for standard genome sequencing and annotation.</title>
        <authorList>
            <consortium name="The Broad Institute Genomics Platform"/>
            <consortium name="The Broad Institute Genome Sequencing Center for Infectious Disease"/>
            <person name="Wu L."/>
            <person name="Ma J."/>
        </authorList>
    </citation>
    <scope>NUCLEOTIDE SEQUENCE [LARGE SCALE GENOMIC DNA]</scope>
    <source>
        <strain evidence="9">JCM 16083</strain>
    </source>
</reference>
<dbReference type="SUPFAM" id="SSF51735">
    <property type="entry name" value="NAD(P)-binding Rossmann-fold domains"/>
    <property type="match status" value="1"/>
</dbReference>
<dbReference type="Gene3D" id="3.40.50.720">
    <property type="entry name" value="NAD(P)-binding Rossmann-like Domain"/>
    <property type="match status" value="1"/>
</dbReference>
<feature type="domain" description="RmlD-like substrate binding" evidence="7">
    <location>
        <begin position="4"/>
        <end position="296"/>
    </location>
</feature>
<evidence type="ECO:0000313" key="9">
    <source>
        <dbReference type="Proteomes" id="UP001501126"/>
    </source>
</evidence>
<dbReference type="EC" id="1.1.1.133" evidence="3 6"/>
<evidence type="ECO:0000256" key="5">
    <source>
        <dbReference type="ARBA" id="ARBA00048200"/>
    </source>
</evidence>
<dbReference type="InterPro" id="IPR029903">
    <property type="entry name" value="RmlD-like-bd"/>
</dbReference>
<evidence type="ECO:0000313" key="8">
    <source>
        <dbReference type="EMBL" id="GAA0874668.1"/>
    </source>
</evidence>
<comment type="catalytic activity">
    <reaction evidence="5">
        <text>dTDP-beta-L-rhamnose + NADP(+) = dTDP-4-dehydro-beta-L-rhamnose + NADPH + H(+)</text>
        <dbReference type="Rhea" id="RHEA:21796"/>
        <dbReference type="ChEBI" id="CHEBI:15378"/>
        <dbReference type="ChEBI" id="CHEBI:57510"/>
        <dbReference type="ChEBI" id="CHEBI:57783"/>
        <dbReference type="ChEBI" id="CHEBI:58349"/>
        <dbReference type="ChEBI" id="CHEBI:62830"/>
        <dbReference type="EC" id="1.1.1.133"/>
    </reaction>
</comment>
<evidence type="ECO:0000256" key="4">
    <source>
        <dbReference type="ARBA" id="ARBA00017099"/>
    </source>
</evidence>
<gene>
    <name evidence="8" type="primary">rfbD</name>
    <name evidence="8" type="ORF">GCM10009118_10760</name>
</gene>
<comment type="function">
    <text evidence="6">Catalyzes the reduction of dTDP-6-deoxy-L-lyxo-4-hexulose to yield dTDP-L-rhamnose.</text>
</comment>
<sequence>MKQKIVITGANGLLGQKLVKLFLQNGVDFIATSKGANRNENCPSERFVPLDVTNEQEVNEVLMEVRPTAIIHTAAMTNVDQCESDRDGCDRLNVDAVEFLWNTAKKMNCHFQLLSTDFIFDGEKGNYSEEDPANPVSYYGVSKLKAEQILIDDSSSDNWSIVRTILVYGTGSNLSRSNLVLWAMATLPQGGEMNIVNDQFRALTWADDLAQGCWLIVLKGQKGIFHISGKDTMSVFDWVKRIARHFDWADTNVHPISSLGLNQPAKRPPKTGFSIQKAQNLLGYTPESFEKTLDLLKEELS</sequence>
<evidence type="ECO:0000256" key="3">
    <source>
        <dbReference type="ARBA" id="ARBA00012929"/>
    </source>
</evidence>
<dbReference type="InterPro" id="IPR036291">
    <property type="entry name" value="NAD(P)-bd_dom_sf"/>
</dbReference>
<dbReference type="Pfam" id="PF04321">
    <property type="entry name" value="RmlD_sub_bind"/>
    <property type="match status" value="1"/>
</dbReference>
<dbReference type="CDD" id="cd05254">
    <property type="entry name" value="dTDP_HR_like_SDR_e"/>
    <property type="match status" value="1"/>
</dbReference>
<proteinExistence type="inferred from homology"/>
<dbReference type="Proteomes" id="UP001501126">
    <property type="component" value="Unassembled WGS sequence"/>
</dbReference>
<dbReference type="InterPro" id="IPR005913">
    <property type="entry name" value="dTDP_dehydrorham_reduct"/>
</dbReference>
<evidence type="ECO:0000259" key="7">
    <source>
        <dbReference type="Pfam" id="PF04321"/>
    </source>
</evidence>
<dbReference type="RefSeq" id="WP_343785572.1">
    <property type="nucleotide sequence ID" value="NZ_BAAAFH010000003.1"/>
</dbReference>
<keyword evidence="6" id="KW-0521">NADP</keyword>